<comment type="caution">
    <text evidence="2">The sequence shown here is derived from an EMBL/GenBank/DDBJ whole genome shotgun (WGS) entry which is preliminary data.</text>
</comment>
<name>A0ABS9H9A8_9ACTN</name>
<dbReference type="Proteomes" id="UP001201161">
    <property type="component" value="Unassembled WGS sequence"/>
</dbReference>
<dbReference type="InterPro" id="IPR047795">
    <property type="entry name" value="Put_SteA-like"/>
</dbReference>
<dbReference type="EMBL" id="JAKJHZ010000005">
    <property type="protein sequence ID" value="MCF6377800.1"/>
    <property type="molecule type" value="Genomic_DNA"/>
</dbReference>
<proteinExistence type="predicted"/>
<feature type="domain" description="SteA-like C-terminal" evidence="1">
    <location>
        <begin position="338"/>
        <end position="379"/>
    </location>
</feature>
<gene>
    <name evidence="2" type="primary">steA</name>
    <name evidence="2" type="ORF">L2K70_09295</name>
</gene>
<keyword evidence="3" id="KW-1185">Reference proteome</keyword>
<protein>
    <submittedName>
        <fullName evidence="2">Cytokinetic ring protein SteA</fullName>
    </submittedName>
</protein>
<dbReference type="NCBIfam" id="NF040608">
    <property type="entry name" value="division_SteA"/>
    <property type="match status" value="1"/>
</dbReference>
<evidence type="ECO:0000313" key="3">
    <source>
        <dbReference type="Proteomes" id="UP001201161"/>
    </source>
</evidence>
<evidence type="ECO:0000313" key="2">
    <source>
        <dbReference type="EMBL" id="MCF6377800.1"/>
    </source>
</evidence>
<dbReference type="RefSeq" id="WP_236401519.1">
    <property type="nucleotide sequence ID" value="NZ_JAKJHZ010000005.1"/>
</dbReference>
<dbReference type="InterPro" id="IPR022215">
    <property type="entry name" value="SteA-like_C"/>
</dbReference>
<organism evidence="2 3">
    <name type="scientific">Nocardioides potassii</name>
    <dbReference type="NCBI Taxonomy" id="2911371"/>
    <lineage>
        <taxon>Bacteria</taxon>
        <taxon>Bacillati</taxon>
        <taxon>Actinomycetota</taxon>
        <taxon>Actinomycetes</taxon>
        <taxon>Propionibacteriales</taxon>
        <taxon>Nocardioidaceae</taxon>
        <taxon>Nocardioides</taxon>
    </lineage>
</organism>
<accession>A0ABS9H9A8</accession>
<dbReference type="Pfam" id="PF12555">
    <property type="entry name" value="SteA-like_C"/>
    <property type="match status" value="1"/>
</dbReference>
<evidence type="ECO:0000259" key="1">
    <source>
        <dbReference type="Pfam" id="PF12555"/>
    </source>
</evidence>
<sequence length="399" mass="42562">MKFAVRSRPAPALPGVHGPARLHRRTASLLGRLHPGDVAVLDHLDMDRDTAQALVDADVVAVVNASPMISGRYPNLGPELLVQAGVLVVDRAGPEVFDRLREGTDVRIDGGVVHVGERVVAEGREVSADVVDTEMTRARSGLAAQLESFTHNTTEFLRREQDLLLHGHGIPAVATDVAGRPVVVVVRTPGWEDELRGIRPFVREQRPVLVGVGRGADALVEAGHRPDVVVLTSGADDLPSAAVLRKARDVVVLVERGSPRSAIEHLERLSIRPLRFETTATPEDAALLLASTHEASLIVGVGLHATLTEFLDRRRTGLASTFLTRLKVGPDLVDATALPRLYDGAVRPRHLLGALLAGLVAVAAAISVTPVGQQWVDELAPAISSTTTDLAHDVRGLLP</sequence>
<reference evidence="2 3" key="1">
    <citation type="submission" date="2022-01" db="EMBL/GenBank/DDBJ databases">
        <title>Nocardioides sp. nov., an actinomycete isolated from mining soil.</title>
        <authorList>
            <person name="Liu L."/>
        </authorList>
    </citation>
    <scope>NUCLEOTIDE SEQUENCE [LARGE SCALE GENOMIC DNA]</scope>
    <source>
        <strain evidence="2 3">KLBMP 9356</strain>
    </source>
</reference>